<dbReference type="EMBL" id="QUTH01005503">
    <property type="protein sequence ID" value="RHZ09554.1"/>
    <property type="molecule type" value="Genomic_DNA"/>
</dbReference>
<gene>
    <name evidence="1" type="ORF">DYB37_014062</name>
</gene>
<dbReference type="Proteomes" id="UP000285430">
    <property type="component" value="Unassembled WGS sequence"/>
</dbReference>
<reference evidence="1 2" key="1">
    <citation type="submission" date="2018-08" db="EMBL/GenBank/DDBJ databases">
        <title>Aphanomyces genome sequencing and annotation.</title>
        <authorList>
            <person name="Minardi D."/>
            <person name="Oidtmann B."/>
            <person name="Van Der Giezen M."/>
            <person name="Studholme D.J."/>
        </authorList>
    </citation>
    <scope>NUCLEOTIDE SEQUENCE [LARGE SCALE GENOMIC DNA]</scope>
    <source>
        <strain evidence="1 2">Da</strain>
    </source>
</reference>
<accession>A0A418EAI6</accession>
<sequence length="94" mass="10707">MPSTHPNLCTKKFASCRDAVVTDTAVCPWTTLEGQMSMAPPALMQRTGRKVLDRNGRVVDEMKEDSIYVRLHDPNNTDRTTNPYQPILRSNFRL</sequence>
<name>A0A418EAI6_APHAT</name>
<comment type="caution">
    <text evidence="1">The sequence shown here is derived from an EMBL/GenBank/DDBJ whole genome shotgun (WGS) entry which is preliminary data.</text>
</comment>
<organism evidence="1 2">
    <name type="scientific">Aphanomyces astaci</name>
    <name type="common">Crayfish plague agent</name>
    <dbReference type="NCBI Taxonomy" id="112090"/>
    <lineage>
        <taxon>Eukaryota</taxon>
        <taxon>Sar</taxon>
        <taxon>Stramenopiles</taxon>
        <taxon>Oomycota</taxon>
        <taxon>Saprolegniomycetes</taxon>
        <taxon>Saprolegniales</taxon>
        <taxon>Verrucalvaceae</taxon>
        <taxon>Aphanomyces</taxon>
    </lineage>
</organism>
<protein>
    <submittedName>
        <fullName evidence="1">Uncharacterized protein</fullName>
    </submittedName>
</protein>
<proteinExistence type="predicted"/>
<dbReference type="AlphaFoldDB" id="A0A418EAI6"/>
<evidence type="ECO:0000313" key="2">
    <source>
        <dbReference type="Proteomes" id="UP000285430"/>
    </source>
</evidence>
<evidence type="ECO:0000313" key="1">
    <source>
        <dbReference type="EMBL" id="RHZ09554.1"/>
    </source>
</evidence>